<dbReference type="InterPro" id="IPR016181">
    <property type="entry name" value="Acyl_CoA_acyltransferase"/>
</dbReference>
<dbReference type="SUPFAM" id="SSF55729">
    <property type="entry name" value="Acyl-CoA N-acyltransferases (Nat)"/>
    <property type="match status" value="1"/>
</dbReference>
<evidence type="ECO:0000313" key="1">
    <source>
        <dbReference type="EMBL" id="OQE08327.1"/>
    </source>
</evidence>
<sequence>MRRMVPMLGDPKNTYLLITEEATNKAIAFVWWAHCKGQMAAQWAEGYNNRYRPPTMNGALMDATGGARYLKRAKLLEEKDFIQLKELYVLPDYLRQGLGGLLVAV</sequence>
<dbReference type="EMBL" id="MDYP01000010">
    <property type="protein sequence ID" value="OQE08327.1"/>
    <property type="molecule type" value="Genomic_DNA"/>
</dbReference>
<protein>
    <recommendedName>
        <fullName evidence="3">N-acetyltransferase domain-containing protein</fullName>
    </recommendedName>
</protein>
<reference evidence="2" key="1">
    <citation type="journal article" date="2017" name="Nat. Microbiol.">
        <title>Global analysis of biosynthetic gene clusters reveals vast potential of secondary metabolite production in Penicillium species.</title>
        <authorList>
            <person name="Nielsen J.C."/>
            <person name="Grijseels S."/>
            <person name="Prigent S."/>
            <person name="Ji B."/>
            <person name="Dainat J."/>
            <person name="Nielsen K.F."/>
            <person name="Frisvad J.C."/>
            <person name="Workman M."/>
            <person name="Nielsen J."/>
        </authorList>
    </citation>
    <scope>NUCLEOTIDE SEQUENCE [LARGE SCALE GENOMIC DNA]</scope>
    <source>
        <strain evidence="2">IBT 29486</strain>
    </source>
</reference>
<evidence type="ECO:0008006" key="3">
    <source>
        <dbReference type="Google" id="ProtNLM"/>
    </source>
</evidence>
<dbReference type="Gene3D" id="3.40.630.30">
    <property type="match status" value="1"/>
</dbReference>
<organism evidence="1 2">
    <name type="scientific">Penicillium vulpinum</name>
    <dbReference type="NCBI Taxonomy" id="29845"/>
    <lineage>
        <taxon>Eukaryota</taxon>
        <taxon>Fungi</taxon>
        <taxon>Dikarya</taxon>
        <taxon>Ascomycota</taxon>
        <taxon>Pezizomycotina</taxon>
        <taxon>Eurotiomycetes</taxon>
        <taxon>Eurotiomycetidae</taxon>
        <taxon>Eurotiales</taxon>
        <taxon>Aspergillaceae</taxon>
        <taxon>Penicillium</taxon>
    </lineage>
</organism>
<dbReference type="STRING" id="29845.A0A1V6S2R3"/>
<keyword evidence="2" id="KW-1185">Reference proteome</keyword>
<dbReference type="AlphaFoldDB" id="A0A1V6S2R3"/>
<proteinExistence type="predicted"/>
<name>A0A1V6S2R3_9EURO</name>
<evidence type="ECO:0000313" key="2">
    <source>
        <dbReference type="Proteomes" id="UP000191518"/>
    </source>
</evidence>
<dbReference type="Proteomes" id="UP000191518">
    <property type="component" value="Unassembled WGS sequence"/>
</dbReference>
<accession>A0A1V6S2R3</accession>
<gene>
    <name evidence="1" type="ORF">PENVUL_c010G01073</name>
</gene>
<comment type="caution">
    <text evidence="1">The sequence shown here is derived from an EMBL/GenBank/DDBJ whole genome shotgun (WGS) entry which is preliminary data.</text>
</comment>